<protein>
    <submittedName>
        <fullName evidence="7">Trichohyalin-like</fullName>
    </submittedName>
</protein>
<feature type="region of interest" description="Disordered" evidence="4">
    <location>
        <begin position="248"/>
        <end position="275"/>
    </location>
</feature>
<dbReference type="GO" id="GO:0003690">
    <property type="term" value="F:double-stranded DNA binding"/>
    <property type="evidence" value="ECO:0007669"/>
    <property type="project" value="TreeGrafter"/>
</dbReference>
<dbReference type="AlphaFoldDB" id="A0A6P6BH30"/>
<dbReference type="OrthoDB" id="1001071at2759"/>
<comment type="subcellular location">
    <subcellularLocation>
        <location evidence="1">Nucleus</location>
    </subcellularLocation>
</comment>
<evidence type="ECO:0000256" key="1">
    <source>
        <dbReference type="ARBA" id="ARBA00004123"/>
    </source>
</evidence>
<feature type="compositionally biased region" description="Basic and acidic residues" evidence="4">
    <location>
        <begin position="256"/>
        <end position="275"/>
    </location>
</feature>
<dbReference type="InterPro" id="IPR036388">
    <property type="entry name" value="WH-like_DNA-bd_sf"/>
</dbReference>
<dbReference type="GeneID" id="111318043"/>
<dbReference type="GO" id="GO:0000786">
    <property type="term" value="C:nucleosome"/>
    <property type="evidence" value="ECO:0007669"/>
    <property type="project" value="InterPro"/>
</dbReference>
<dbReference type="Gene3D" id="1.10.10.10">
    <property type="entry name" value="Winged helix-like DNA-binding domain superfamily/Winged helix DNA-binding domain"/>
    <property type="match status" value="1"/>
</dbReference>
<evidence type="ECO:0000313" key="6">
    <source>
        <dbReference type="Proteomes" id="UP000515121"/>
    </source>
</evidence>
<dbReference type="KEGG" id="dzi:111318043"/>
<dbReference type="GO" id="GO:0030261">
    <property type="term" value="P:chromosome condensation"/>
    <property type="evidence" value="ECO:0007669"/>
    <property type="project" value="TreeGrafter"/>
</dbReference>
<evidence type="ECO:0000256" key="4">
    <source>
        <dbReference type="SAM" id="MobiDB-lite"/>
    </source>
</evidence>
<evidence type="ECO:0000256" key="2">
    <source>
        <dbReference type="ARBA" id="ARBA00023125"/>
    </source>
</evidence>
<evidence type="ECO:0000256" key="3">
    <source>
        <dbReference type="ARBA" id="ARBA00023242"/>
    </source>
</evidence>
<dbReference type="PANTHER" id="PTHR11467:SF109">
    <property type="entry name" value="H15 DOMAIN-CONTAINING PROTEIN"/>
    <property type="match status" value="1"/>
</dbReference>
<dbReference type="GO" id="GO:0006334">
    <property type="term" value="P:nucleosome assembly"/>
    <property type="evidence" value="ECO:0007669"/>
    <property type="project" value="InterPro"/>
</dbReference>
<dbReference type="Proteomes" id="UP000515121">
    <property type="component" value="Unplaced"/>
</dbReference>
<dbReference type="GO" id="GO:0005730">
    <property type="term" value="C:nucleolus"/>
    <property type="evidence" value="ECO:0007669"/>
    <property type="project" value="TreeGrafter"/>
</dbReference>
<dbReference type="SUPFAM" id="SSF46785">
    <property type="entry name" value="Winged helix' DNA-binding domain"/>
    <property type="match status" value="1"/>
</dbReference>
<organism evidence="6 7">
    <name type="scientific">Durio zibethinus</name>
    <name type="common">Durian</name>
    <dbReference type="NCBI Taxonomy" id="66656"/>
    <lineage>
        <taxon>Eukaryota</taxon>
        <taxon>Viridiplantae</taxon>
        <taxon>Streptophyta</taxon>
        <taxon>Embryophyta</taxon>
        <taxon>Tracheophyta</taxon>
        <taxon>Spermatophyta</taxon>
        <taxon>Magnoliopsida</taxon>
        <taxon>eudicotyledons</taxon>
        <taxon>Gunneridae</taxon>
        <taxon>Pentapetalae</taxon>
        <taxon>rosids</taxon>
        <taxon>malvids</taxon>
        <taxon>Malvales</taxon>
        <taxon>Malvaceae</taxon>
        <taxon>Helicteroideae</taxon>
        <taxon>Durio</taxon>
    </lineage>
</organism>
<dbReference type="RefSeq" id="XP_022776402.1">
    <property type="nucleotide sequence ID" value="XM_022920667.1"/>
</dbReference>
<keyword evidence="2" id="KW-0238">DNA-binding</keyword>
<keyword evidence="6" id="KW-1185">Reference proteome</keyword>
<keyword evidence="3" id="KW-0539">Nucleus</keyword>
<dbReference type="SMART" id="SM00526">
    <property type="entry name" value="H15"/>
    <property type="match status" value="1"/>
</dbReference>
<name>A0A6P6BH30_DURZI</name>
<reference evidence="7" key="1">
    <citation type="submission" date="2025-08" db="UniProtKB">
        <authorList>
            <consortium name="RefSeq"/>
        </authorList>
    </citation>
    <scope>IDENTIFICATION</scope>
    <source>
        <tissue evidence="7">Fruit stalk</tissue>
    </source>
</reference>
<dbReference type="InterPro" id="IPR036390">
    <property type="entry name" value="WH_DNA-bd_sf"/>
</dbReference>
<dbReference type="CDD" id="cd00073">
    <property type="entry name" value="H15"/>
    <property type="match status" value="1"/>
</dbReference>
<dbReference type="GO" id="GO:0045910">
    <property type="term" value="P:negative regulation of DNA recombination"/>
    <property type="evidence" value="ECO:0007669"/>
    <property type="project" value="TreeGrafter"/>
</dbReference>
<sequence>MHGGRVRSDYKVKIMSKLKDAVLSELAASNPSMSISPDLIQLRSQQFFPSTHNLIHPPYSSMIQQAILKLNEEDGSSEEAISRFLEKEYKGLPWAHASFLSHHLKKLCRNGDIVCVNNEQYMLQVDYGDLRDEEGMSHRLNIANRNGKEDQTLVQDNGREVEVIDGWSRVNGDQVEEFEDQYEVERQSAEVNGQNKTCEQRIEGFEEQKEDSQELIKQVLEVSQSFSGQIEMVEEVDEAKGKLAEVAQKQRREKRKQPEKSKQQIKVLKDDIPQPLMEEKKKHVEEQQQQRKIHHGERDSIVVCALPAQQKSQSRTNIYQRAHKLHTDSISASLEFRESEQILLQQSKLCSPQRPAELQVTTSERFTQSEQKPAEFYTRREIQNFKPKVKPSFGMSKKELEKQELQFQKPEKLREFEIKTKEVNFGGVKAAASLSIEVKDSLNVPLDLRQHGREHQKKKQIKVYVRRNVSKAQVKESETSNILPTNPE</sequence>
<gene>
    <name evidence="7" type="primary">LOC111318043</name>
</gene>
<dbReference type="InterPro" id="IPR005818">
    <property type="entry name" value="Histone_H1/H5_H15"/>
</dbReference>
<dbReference type="PANTHER" id="PTHR11467">
    <property type="entry name" value="HISTONE H1"/>
    <property type="match status" value="1"/>
</dbReference>
<dbReference type="PROSITE" id="PS51504">
    <property type="entry name" value="H15"/>
    <property type="match status" value="1"/>
</dbReference>
<evidence type="ECO:0000259" key="5">
    <source>
        <dbReference type="PROSITE" id="PS51504"/>
    </source>
</evidence>
<dbReference type="GO" id="GO:0031492">
    <property type="term" value="F:nucleosomal DNA binding"/>
    <property type="evidence" value="ECO:0007669"/>
    <property type="project" value="TreeGrafter"/>
</dbReference>
<dbReference type="Pfam" id="PF00538">
    <property type="entry name" value="Linker_histone"/>
    <property type="match status" value="1"/>
</dbReference>
<evidence type="ECO:0000313" key="7">
    <source>
        <dbReference type="RefSeq" id="XP_022776402.1"/>
    </source>
</evidence>
<proteinExistence type="predicted"/>
<feature type="domain" description="H15" evidence="5">
    <location>
        <begin position="55"/>
        <end position="125"/>
    </location>
</feature>
<accession>A0A6P6BH30</accession>